<comment type="caution">
    <text evidence="1">The sequence shown here is derived from an EMBL/GenBank/DDBJ whole genome shotgun (WGS) entry which is preliminary data.</text>
</comment>
<name>A0A369L8W0_9ACTN</name>
<evidence type="ECO:0000313" key="1">
    <source>
        <dbReference type="EMBL" id="RDB56091.1"/>
    </source>
</evidence>
<dbReference type="AlphaFoldDB" id="A0A369L8W0"/>
<sequence length="374" mass="38310">MQLPVDIGALLEEAVNVEAARATPLSVSVYVDETAPGDVAAHVRQAFASASDTARVSLIYLDGREFAPSSGDDMACIVAGLDENVGAYARACRKAGVPAMVVTTLPQLVGAIAKAAGCAIPEADIVAPKLTAKVYEHVSTAAGQGPAITASWGAPKPPENGDVGIYEPIELIDDARATLDARMGQWVCAACRAKRLAFAQAFPFVRRPLALETVNATSVQNAGVGLLFLIPGADLPVMTLNQAKMLLQIAAAYGQSIDAGRVRELAALVGGAFACRAVARQLAAAVPVLGWAVKAAVGYSGTLAMGRAAVEFYEGGPTVAKFAEYVSTARDKVIAAAAKQAAGAAADNGAAAVEAVRQKATDAAAGLRARISRR</sequence>
<keyword evidence="2" id="KW-1185">Reference proteome</keyword>
<protein>
    <recommendedName>
        <fullName evidence="3">DUF697 domain-containing protein</fullName>
    </recommendedName>
</protein>
<reference evidence="1 2" key="1">
    <citation type="journal article" date="2018" name="Elife">
        <title>Discovery and characterization of a prevalent human gut bacterial enzyme sufficient for the inactivation of a family of plant toxins.</title>
        <authorList>
            <person name="Koppel N."/>
            <person name="Bisanz J.E."/>
            <person name="Pandelia M.E."/>
            <person name="Turnbaugh P.J."/>
            <person name="Balskus E.P."/>
        </authorList>
    </citation>
    <scope>NUCLEOTIDE SEQUENCE [LARGE SCALE GENOMIC DNA]</scope>
    <source>
        <strain evidence="2">anaerobia AP69FAA</strain>
    </source>
</reference>
<gene>
    <name evidence="1" type="ORF">C1880_04140</name>
</gene>
<dbReference type="Proteomes" id="UP000253792">
    <property type="component" value="Unassembled WGS sequence"/>
</dbReference>
<evidence type="ECO:0000313" key="2">
    <source>
        <dbReference type="Proteomes" id="UP000253792"/>
    </source>
</evidence>
<dbReference type="STRING" id="1034345.GCA_000236865_00381"/>
<dbReference type="RefSeq" id="WP_114620414.1">
    <property type="nucleotide sequence ID" value="NZ_PPTP01000003.1"/>
</dbReference>
<organism evidence="1 2">
    <name type="scientific">Senegalimassilia anaerobia</name>
    <dbReference type="NCBI Taxonomy" id="1473216"/>
    <lineage>
        <taxon>Bacteria</taxon>
        <taxon>Bacillati</taxon>
        <taxon>Actinomycetota</taxon>
        <taxon>Coriobacteriia</taxon>
        <taxon>Coriobacteriales</taxon>
        <taxon>Coriobacteriaceae</taxon>
        <taxon>Senegalimassilia</taxon>
    </lineage>
</organism>
<dbReference type="EMBL" id="PPTP01000003">
    <property type="protein sequence ID" value="RDB56091.1"/>
    <property type="molecule type" value="Genomic_DNA"/>
</dbReference>
<evidence type="ECO:0008006" key="3">
    <source>
        <dbReference type="Google" id="ProtNLM"/>
    </source>
</evidence>
<proteinExistence type="predicted"/>
<dbReference type="OrthoDB" id="5243947at2"/>
<accession>A0A369L8W0</accession>